<dbReference type="EMBL" id="FUYB01000013">
    <property type="protein sequence ID" value="SKA85386.1"/>
    <property type="molecule type" value="Genomic_DNA"/>
</dbReference>
<dbReference type="Gene3D" id="3.40.1260.10">
    <property type="entry name" value="DsrEFH-like"/>
    <property type="match status" value="1"/>
</dbReference>
<name>A0A1T4X764_9GAMM</name>
<dbReference type="STRING" id="92487.SAMN02745130_02612"/>
<dbReference type="InterPro" id="IPR027396">
    <property type="entry name" value="DsrEFH-like"/>
</dbReference>
<dbReference type="AlphaFoldDB" id="A0A1T4X764"/>
<dbReference type="GO" id="GO:1990228">
    <property type="term" value="C:sulfurtransferase complex"/>
    <property type="evidence" value="ECO:0007669"/>
    <property type="project" value="TreeGrafter"/>
</dbReference>
<proteinExistence type="predicted"/>
<evidence type="ECO:0000313" key="1">
    <source>
        <dbReference type="EMBL" id="SKA85386.1"/>
    </source>
</evidence>
<evidence type="ECO:0000313" key="2">
    <source>
        <dbReference type="Proteomes" id="UP000190460"/>
    </source>
</evidence>
<dbReference type="NCBIfam" id="TIGR03011">
    <property type="entry name" value="sulf_tusB_dsrH"/>
    <property type="match status" value="1"/>
</dbReference>
<dbReference type="GO" id="GO:0002143">
    <property type="term" value="P:tRNA wobble position uridine thiolation"/>
    <property type="evidence" value="ECO:0007669"/>
    <property type="project" value="InterPro"/>
</dbReference>
<sequence length="104" mass="10962">MAMLHIVNKSPFERNALKSCLAHALAGDAVLLIEDAVIGAVSGTSLASELQAAMSEQAVSIYALGPDLSARGVSEQRMLDGIQVVDYAGFVDLTVANEKTQSWL</sequence>
<keyword evidence="2" id="KW-1185">Reference proteome</keyword>
<dbReference type="PANTHER" id="PTHR37526:SF1">
    <property type="entry name" value="PROTEIN TUSB"/>
    <property type="match status" value="1"/>
</dbReference>
<dbReference type="SUPFAM" id="SSF75169">
    <property type="entry name" value="DsrEFH-like"/>
    <property type="match status" value="1"/>
</dbReference>
<accession>A0A1T4X764</accession>
<dbReference type="Pfam" id="PF04077">
    <property type="entry name" value="DsrH"/>
    <property type="match status" value="1"/>
</dbReference>
<organism evidence="1 2">
    <name type="scientific">Thiothrix eikelboomii</name>
    <dbReference type="NCBI Taxonomy" id="92487"/>
    <lineage>
        <taxon>Bacteria</taxon>
        <taxon>Pseudomonadati</taxon>
        <taxon>Pseudomonadota</taxon>
        <taxon>Gammaproteobacteria</taxon>
        <taxon>Thiotrichales</taxon>
        <taxon>Thiotrichaceae</taxon>
        <taxon>Thiothrix</taxon>
    </lineage>
</organism>
<dbReference type="Proteomes" id="UP000190460">
    <property type="component" value="Unassembled WGS sequence"/>
</dbReference>
<dbReference type="RefSeq" id="WP_200807093.1">
    <property type="nucleotide sequence ID" value="NZ_FUYB01000013.1"/>
</dbReference>
<protein>
    <submittedName>
        <fullName evidence="1">tRNA 2-thiouridine synthesizing protein B</fullName>
    </submittedName>
</protein>
<dbReference type="PANTHER" id="PTHR37526">
    <property type="entry name" value="PROTEIN TUSB"/>
    <property type="match status" value="1"/>
</dbReference>
<dbReference type="InterPro" id="IPR007215">
    <property type="entry name" value="Sulphur_relay_TusB/DsrH"/>
</dbReference>
<gene>
    <name evidence="1" type="ORF">SAMN02745130_02612</name>
</gene>
<reference evidence="1 2" key="1">
    <citation type="submission" date="2017-02" db="EMBL/GenBank/DDBJ databases">
        <authorList>
            <person name="Peterson S.W."/>
        </authorList>
    </citation>
    <scope>NUCLEOTIDE SEQUENCE [LARGE SCALE GENOMIC DNA]</scope>
    <source>
        <strain evidence="1 2">ATCC 49788</strain>
    </source>
</reference>